<reference evidence="2 3" key="1">
    <citation type="submission" date="2018-10" db="EMBL/GenBank/DDBJ databases">
        <title>Genomic Encyclopedia of Archaeal and Bacterial Type Strains, Phase II (KMG-II): from individual species to whole genera.</title>
        <authorList>
            <person name="Goeker M."/>
        </authorList>
    </citation>
    <scope>NUCLEOTIDE SEQUENCE [LARGE SCALE GENOMIC DNA]</scope>
    <source>
        <strain evidence="2 3">DSM 29537</strain>
    </source>
</reference>
<dbReference type="InterPro" id="IPR025250">
    <property type="entry name" value="DUF4199"/>
</dbReference>
<dbReference type="AlphaFoldDB" id="A0A495LZP0"/>
<evidence type="ECO:0000313" key="3">
    <source>
        <dbReference type="Proteomes" id="UP000277579"/>
    </source>
</evidence>
<keyword evidence="1" id="KW-0812">Transmembrane</keyword>
<protein>
    <submittedName>
        <fullName evidence="2">Uncharacterized protein DUF4199</fullName>
    </submittedName>
</protein>
<organism evidence="2 3">
    <name type="scientific">Flavobacterium endophyticum</name>
    <dbReference type="NCBI Taxonomy" id="1540163"/>
    <lineage>
        <taxon>Bacteria</taxon>
        <taxon>Pseudomonadati</taxon>
        <taxon>Bacteroidota</taxon>
        <taxon>Flavobacteriia</taxon>
        <taxon>Flavobacteriales</taxon>
        <taxon>Flavobacteriaceae</taxon>
        <taxon>Flavobacterium</taxon>
    </lineage>
</organism>
<feature type="transmembrane region" description="Helical" evidence="1">
    <location>
        <begin position="38"/>
        <end position="55"/>
    </location>
</feature>
<keyword evidence="1" id="KW-0472">Membrane</keyword>
<dbReference type="Proteomes" id="UP000277579">
    <property type="component" value="Unassembled WGS sequence"/>
</dbReference>
<dbReference type="OrthoDB" id="6384283at2"/>
<dbReference type="Pfam" id="PF13858">
    <property type="entry name" value="DUF4199"/>
    <property type="match status" value="1"/>
</dbReference>
<comment type="caution">
    <text evidence="2">The sequence shown here is derived from an EMBL/GenBank/DDBJ whole genome shotgun (WGS) entry which is preliminary data.</text>
</comment>
<feature type="transmembrane region" description="Helical" evidence="1">
    <location>
        <begin position="75"/>
        <end position="98"/>
    </location>
</feature>
<evidence type="ECO:0000256" key="1">
    <source>
        <dbReference type="SAM" id="Phobius"/>
    </source>
</evidence>
<feature type="transmembrane region" description="Helical" evidence="1">
    <location>
        <begin position="142"/>
        <end position="167"/>
    </location>
</feature>
<dbReference type="EMBL" id="RBLC01000005">
    <property type="protein sequence ID" value="RKS19226.1"/>
    <property type="molecule type" value="Genomic_DNA"/>
</dbReference>
<gene>
    <name evidence="2" type="ORF">CLV94_3178</name>
</gene>
<evidence type="ECO:0000313" key="2">
    <source>
        <dbReference type="EMBL" id="RKS19226.1"/>
    </source>
</evidence>
<proteinExistence type="predicted"/>
<name>A0A495LZP0_9FLAO</name>
<sequence>MKKTILTNGLIAGFIVTAMMVVSTILCYDNANFEGSMVLGYLGMLLAFSFVFVGIKNYRDKFNSGLISFGKAFKIGLLITLIASTIYVVVWLVEYYFFIPDFMEKYTSHMLKQAAESGATATEIKAQTATMETYKEWYKNPLLIIVMTYGEVLPIGLVVTLISALILKRNSKKENYETA</sequence>
<dbReference type="RefSeq" id="WP_121377455.1">
    <property type="nucleotide sequence ID" value="NZ_RBLC01000005.1"/>
</dbReference>
<feature type="transmembrane region" description="Helical" evidence="1">
    <location>
        <begin position="5"/>
        <end position="26"/>
    </location>
</feature>
<keyword evidence="3" id="KW-1185">Reference proteome</keyword>
<keyword evidence="1" id="KW-1133">Transmembrane helix</keyword>
<accession>A0A495LZP0</accession>